<name>A0A8H5B934_9AGAR</name>
<reference evidence="1 2" key="1">
    <citation type="journal article" date="2020" name="ISME J.">
        <title>Uncovering the hidden diversity of litter-decomposition mechanisms in mushroom-forming fungi.</title>
        <authorList>
            <person name="Floudas D."/>
            <person name="Bentzer J."/>
            <person name="Ahren D."/>
            <person name="Johansson T."/>
            <person name="Persson P."/>
            <person name="Tunlid A."/>
        </authorList>
    </citation>
    <scope>NUCLEOTIDE SEQUENCE [LARGE SCALE GENOMIC DNA]</scope>
    <source>
        <strain evidence="1 2">CBS 291.85</strain>
    </source>
</reference>
<organism evidence="1 2">
    <name type="scientific">Tetrapyrgos nigripes</name>
    <dbReference type="NCBI Taxonomy" id="182062"/>
    <lineage>
        <taxon>Eukaryota</taxon>
        <taxon>Fungi</taxon>
        <taxon>Dikarya</taxon>
        <taxon>Basidiomycota</taxon>
        <taxon>Agaricomycotina</taxon>
        <taxon>Agaricomycetes</taxon>
        <taxon>Agaricomycetidae</taxon>
        <taxon>Agaricales</taxon>
        <taxon>Marasmiineae</taxon>
        <taxon>Marasmiaceae</taxon>
        <taxon>Tetrapyrgos</taxon>
    </lineage>
</organism>
<evidence type="ECO:0000313" key="1">
    <source>
        <dbReference type="EMBL" id="KAF5318902.1"/>
    </source>
</evidence>
<accession>A0A8H5B934</accession>
<evidence type="ECO:0000313" key="2">
    <source>
        <dbReference type="Proteomes" id="UP000559256"/>
    </source>
</evidence>
<gene>
    <name evidence="1" type="ORF">D9758_018650</name>
</gene>
<comment type="caution">
    <text evidence="1">The sequence shown here is derived from an EMBL/GenBank/DDBJ whole genome shotgun (WGS) entry which is preliminary data.</text>
</comment>
<dbReference type="Proteomes" id="UP000559256">
    <property type="component" value="Unassembled WGS sequence"/>
</dbReference>
<dbReference type="AlphaFoldDB" id="A0A8H5B934"/>
<proteinExistence type="predicted"/>
<sequence length="141" mass="15175">MALFRLAVDKEISAYASVRRLEDFPLAKANTGNSPADLNVPATGQDTVDASFECNGAVCLILTFILLLPSGQVKDKEVPPTTTTTAGTFPLNTGDCGQPGTGMKRRREDAPKDNLVQEHFCEQKLKLEIPPVADITDVICV</sequence>
<dbReference type="EMBL" id="JAACJM010000444">
    <property type="protein sequence ID" value="KAF5318902.1"/>
    <property type="molecule type" value="Genomic_DNA"/>
</dbReference>
<keyword evidence="2" id="KW-1185">Reference proteome</keyword>
<protein>
    <submittedName>
        <fullName evidence="1">Uncharacterized protein</fullName>
    </submittedName>
</protein>